<reference evidence="2 3" key="1">
    <citation type="journal article" date="2023" name="Plants (Basel)">
        <title>Bridging the Gap: Combining Genomics and Transcriptomics Approaches to Understand Stylosanthes scabra, an Orphan Legume from the Brazilian Caatinga.</title>
        <authorList>
            <person name="Ferreira-Neto J.R.C."/>
            <person name="da Silva M.D."/>
            <person name="Binneck E."/>
            <person name="de Melo N.F."/>
            <person name="da Silva R.H."/>
            <person name="de Melo A.L.T.M."/>
            <person name="Pandolfi V."/>
            <person name="Bustamante F.O."/>
            <person name="Brasileiro-Vidal A.C."/>
            <person name="Benko-Iseppon A.M."/>
        </authorList>
    </citation>
    <scope>NUCLEOTIDE SEQUENCE [LARGE SCALE GENOMIC DNA]</scope>
    <source>
        <tissue evidence="2">Leaves</tissue>
    </source>
</reference>
<evidence type="ECO:0000313" key="3">
    <source>
        <dbReference type="Proteomes" id="UP001341840"/>
    </source>
</evidence>
<protein>
    <submittedName>
        <fullName evidence="2">Uncharacterized protein</fullName>
    </submittedName>
</protein>
<evidence type="ECO:0000313" key="2">
    <source>
        <dbReference type="EMBL" id="MED6194010.1"/>
    </source>
</evidence>
<proteinExistence type="predicted"/>
<feature type="compositionally biased region" description="Basic and acidic residues" evidence="1">
    <location>
        <begin position="107"/>
        <end position="120"/>
    </location>
</feature>
<sequence length="179" mass="18902">MESSNEVNDGWTTVIRKGKKILNPLDNKRVGPHNQKPKHAPSSHKQNTPLLDRAGNRKMGHVVASGSGHASSSKSQNPVRQEKTQSHTIDEGQEQESTVELAAVVAGRRDPVGSEVKSDDSVSATNAGNQPMVVKPVIPVAVKNGDINHASVNGSSLVGEYSGKDRGEDLGSDGVAQNT</sequence>
<evidence type="ECO:0000256" key="1">
    <source>
        <dbReference type="SAM" id="MobiDB-lite"/>
    </source>
</evidence>
<feature type="compositionally biased region" description="Polar residues" evidence="1">
    <location>
        <begin position="1"/>
        <end position="11"/>
    </location>
</feature>
<feature type="compositionally biased region" description="Basic and acidic residues" evidence="1">
    <location>
        <begin position="80"/>
        <end position="90"/>
    </location>
</feature>
<gene>
    <name evidence="2" type="ORF">PIB30_024458</name>
</gene>
<dbReference type="Proteomes" id="UP001341840">
    <property type="component" value="Unassembled WGS sequence"/>
</dbReference>
<comment type="caution">
    <text evidence="2">The sequence shown here is derived from an EMBL/GenBank/DDBJ whole genome shotgun (WGS) entry which is preliminary data.</text>
</comment>
<feature type="region of interest" description="Disordered" evidence="1">
    <location>
        <begin position="148"/>
        <end position="179"/>
    </location>
</feature>
<feature type="compositionally biased region" description="Low complexity" evidence="1">
    <location>
        <begin position="61"/>
        <end position="73"/>
    </location>
</feature>
<keyword evidence="3" id="KW-1185">Reference proteome</keyword>
<dbReference type="EMBL" id="JASCZI010211536">
    <property type="protein sequence ID" value="MED6194010.1"/>
    <property type="molecule type" value="Genomic_DNA"/>
</dbReference>
<feature type="region of interest" description="Disordered" evidence="1">
    <location>
        <begin position="1"/>
        <end position="128"/>
    </location>
</feature>
<organism evidence="2 3">
    <name type="scientific">Stylosanthes scabra</name>
    <dbReference type="NCBI Taxonomy" id="79078"/>
    <lineage>
        <taxon>Eukaryota</taxon>
        <taxon>Viridiplantae</taxon>
        <taxon>Streptophyta</taxon>
        <taxon>Embryophyta</taxon>
        <taxon>Tracheophyta</taxon>
        <taxon>Spermatophyta</taxon>
        <taxon>Magnoliopsida</taxon>
        <taxon>eudicotyledons</taxon>
        <taxon>Gunneridae</taxon>
        <taxon>Pentapetalae</taxon>
        <taxon>rosids</taxon>
        <taxon>fabids</taxon>
        <taxon>Fabales</taxon>
        <taxon>Fabaceae</taxon>
        <taxon>Papilionoideae</taxon>
        <taxon>50 kb inversion clade</taxon>
        <taxon>dalbergioids sensu lato</taxon>
        <taxon>Dalbergieae</taxon>
        <taxon>Pterocarpus clade</taxon>
        <taxon>Stylosanthes</taxon>
    </lineage>
</organism>
<accession>A0ABU6X7B7</accession>
<name>A0ABU6X7B7_9FABA</name>